<dbReference type="AlphaFoldDB" id="R4KJW2"/>
<dbReference type="Proteomes" id="UP000013520">
    <property type="component" value="Chromosome"/>
</dbReference>
<evidence type="ECO:0008006" key="3">
    <source>
        <dbReference type="Google" id="ProtNLM"/>
    </source>
</evidence>
<evidence type="ECO:0000313" key="2">
    <source>
        <dbReference type="Proteomes" id="UP000013520"/>
    </source>
</evidence>
<dbReference type="HOGENOM" id="CLU_2394920_0_0_9"/>
<dbReference type="Pfam" id="PF08902">
    <property type="entry name" value="DUF1848"/>
    <property type="match status" value="1"/>
</dbReference>
<dbReference type="RefSeq" id="WP_006520310.1">
    <property type="nucleotide sequence ID" value="NC_021184.1"/>
</dbReference>
<reference evidence="1 2" key="1">
    <citation type="submission" date="2012-01" db="EMBL/GenBank/DDBJ databases">
        <title>Complete sequence of Desulfotomaculum gibsoniae DSM 7213.</title>
        <authorList>
            <consortium name="US DOE Joint Genome Institute"/>
            <person name="Lucas S."/>
            <person name="Han J."/>
            <person name="Lapidus A."/>
            <person name="Cheng J.-F."/>
            <person name="Goodwin L."/>
            <person name="Pitluck S."/>
            <person name="Peters L."/>
            <person name="Ovchinnikova G."/>
            <person name="Teshima H."/>
            <person name="Detter J.C."/>
            <person name="Han C."/>
            <person name="Tapia R."/>
            <person name="Land M."/>
            <person name="Hauser L."/>
            <person name="Kyrpides N."/>
            <person name="Ivanova N."/>
            <person name="Pagani I."/>
            <person name="Parshina S."/>
            <person name="Plugge C."/>
            <person name="Muyzer G."/>
            <person name="Kuever J."/>
            <person name="Ivanova A."/>
            <person name="Nazina T."/>
            <person name="Klenk H.-P."/>
            <person name="Brambilla E."/>
            <person name="Spring S."/>
            <person name="Stams A.F."/>
            <person name="Woyke T."/>
        </authorList>
    </citation>
    <scope>NUCLEOTIDE SEQUENCE [LARGE SCALE GENOMIC DNA]</scope>
    <source>
        <strain evidence="1 2">DSM 7213</strain>
    </source>
</reference>
<organism evidence="1 2">
    <name type="scientific">Desulfoscipio gibsoniae DSM 7213</name>
    <dbReference type="NCBI Taxonomy" id="767817"/>
    <lineage>
        <taxon>Bacteria</taxon>
        <taxon>Bacillati</taxon>
        <taxon>Bacillota</taxon>
        <taxon>Clostridia</taxon>
        <taxon>Eubacteriales</taxon>
        <taxon>Desulfallaceae</taxon>
        <taxon>Desulfoscipio</taxon>
    </lineage>
</organism>
<dbReference type="STRING" id="767817.Desgi_3596"/>
<dbReference type="eggNOG" id="COG0052">
    <property type="taxonomic scope" value="Bacteria"/>
</dbReference>
<dbReference type="InterPro" id="IPR014998">
    <property type="entry name" value="DUF1848"/>
</dbReference>
<dbReference type="KEGG" id="dgi:Desgi_3596"/>
<name>R4KJW2_9FIRM</name>
<accession>R4KJW2</accession>
<keyword evidence="2" id="KW-1185">Reference proteome</keyword>
<dbReference type="EMBL" id="CP003273">
    <property type="protein sequence ID" value="AGL02919.1"/>
    <property type="molecule type" value="Genomic_DNA"/>
</dbReference>
<protein>
    <recommendedName>
        <fullName evidence="3">DUF1848 domain-containing protein</fullName>
    </recommendedName>
</protein>
<gene>
    <name evidence="1" type="ORF">Desgi_3596</name>
</gene>
<sequence length="93" mass="10948">MILNISGRTDIVNHYSGWLFRRFEEGYALSRNSLFPNSVRRYELTPDKIDCIIFGSKNYAPVLGRIHEITERFHTYFYYTITAYGKDVKTATK</sequence>
<evidence type="ECO:0000313" key="1">
    <source>
        <dbReference type="EMBL" id="AGL02919.1"/>
    </source>
</evidence>
<proteinExistence type="predicted"/>